<evidence type="ECO:0000313" key="2">
    <source>
        <dbReference type="Proteomes" id="UP001178508"/>
    </source>
</evidence>
<name>A0AAV1HGH9_XYRNO</name>
<keyword evidence="2" id="KW-1185">Reference proteome</keyword>
<dbReference type="Proteomes" id="UP001178508">
    <property type="component" value="Chromosome 22"/>
</dbReference>
<organism evidence="1 2">
    <name type="scientific">Xyrichtys novacula</name>
    <name type="common">Pearly razorfish</name>
    <name type="synonym">Hemipteronotus novacula</name>
    <dbReference type="NCBI Taxonomy" id="13765"/>
    <lineage>
        <taxon>Eukaryota</taxon>
        <taxon>Metazoa</taxon>
        <taxon>Chordata</taxon>
        <taxon>Craniata</taxon>
        <taxon>Vertebrata</taxon>
        <taxon>Euteleostomi</taxon>
        <taxon>Actinopterygii</taxon>
        <taxon>Neopterygii</taxon>
        <taxon>Teleostei</taxon>
        <taxon>Neoteleostei</taxon>
        <taxon>Acanthomorphata</taxon>
        <taxon>Eupercaria</taxon>
        <taxon>Labriformes</taxon>
        <taxon>Labridae</taxon>
        <taxon>Xyrichtys</taxon>
    </lineage>
</organism>
<evidence type="ECO:0000313" key="1">
    <source>
        <dbReference type="EMBL" id="CAJ1085023.1"/>
    </source>
</evidence>
<dbReference type="EMBL" id="OY660885">
    <property type="protein sequence ID" value="CAJ1085023.1"/>
    <property type="molecule type" value="Genomic_DNA"/>
</dbReference>
<reference evidence="1" key="1">
    <citation type="submission" date="2023-08" db="EMBL/GenBank/DDBJ databases">
        <authorList>
            <person name="Alioto T."/>
            <person name="Alioto T."/>
            <person name="Gomez Garrido J."/>
        </authorList>
    </citation>
    <scope>NUCLEOTIDE SEQUENCE</scope>
</reference>
<dbReference type="AlphaFoldDB" id="A0AAV1HGH9"/>
<sequence>MLSGQQTHNSGLDRLHVSALGPLHIRITTEPQLANESQALTARRMPANKLWECPEMRPRTVTLDISLDSITQLHFRACRMEVSAAALSQIR</sequence>
<protein>
    <submittedName>
        <fullName evidence="1">Uncharacterized protein</fullName>
    </submittedName>
</protein>
<proteinExistence type="predicted"/>
<accession>A0AAV1HGH9</accession>
<feature type="non-terminal residue" evidence="1">
    <location>
        <position position="91"/>
    </location>
</feature>
<gene>
    <name evidence="1" type="ORF">XNOV1_A017221</name>
</gene>